<proteinExistence type="predicted"/>
<dbReference type="RefSeq" id="XP_025600954.1">
    <property type="nucleotide sequence ID" value="XM_025738988.1"/>
</dbReference>
<dbReference type="Proteomes" id="UP000245946">
    <property type="component" value="Unassembled WGS sequence"/>
</dbReference>
<dbReference type="EMBL" id="KZ819284">
    <property type="protein sequence ID" value="PWO00676.1"/>
    <property type="molecule type" value="Genomic_DNA"/>
</dbReference>
<name>A0A316ZJY5_9BASI</name>
<evidence type="ECO:0000256" key="1">
    <source>
        <dbReference type="SAM" id="MobiDB-lite"/>
    </source>
</evidence>
<feature type="compositionally biased region" description="Low complexity" evidence="1">
    <location>
        <begin position="17"/>
        <end position="31"/>
    </location>
</feature>
<protein>
    <submittedName>
        <fullName evidence="2">Uncharacterized protein</fullName>
    </submittedName>
</protein>
<organism evidence="2 3">
    <name type="scientific">Tilletiopsis washingtonensis</name>
    <dbReference type="NCBI Taxonomy" id="58919"/>
    <lineage>
        <taxon>Eukaryota</taxon>
        <taxon>Fungi</taxon>
        <taxon>Dikarya</taxon>
        <taxon>Basidiomycota</taxon>
        <taxon>Ustilaginomycotina</taxon>
        <taxon>Exobasidiomycetes</taxon>
        <taxon>Entylomatales</taxon>
        <taxon>Entylomatales incertae sedis</taxon>
        <taxon>Tilletiopsis</taxon>
    </lineage>
</organism>
<sequence>MATRSSRRAVPTPVVMPAPLRSSSSSATPRAATRRRRIKKLQAVLDRLPAPAPLCPHGDAQRADVGSIRPRLALVWSRRHSRAPAGPPQGVAQDSSVGALASPRLPPHDERRASPSHQRCHPPSCGTGPARLGHGAPLAAVPRAPMTRVLACALRGQRRAARFSVGAAIRTRSASARARRPSRRGGAKKASRLAALPSLRVCAALPNSKPWRAAVAVTRAAQQAAAAEQRSERRGSAPF</sequence>
<keyword evidence="3" id="KW-1185">Reference proteome</keyword>
<feature type="region of interest" description="Disordered" evidence="1">
    <location>
        <begin position="1"/>
        <end position="37"/>
    </location>
</feature>
<reference evidence="2 3" key="1">
    <citation type="journal article" date="2018" name="Mol. Biol. Evol.">
        <title>Broad Genomic Sampling Reveals a Smut Pathogenic Ancestry of the Fungal Clade Ustilaginomycotina.</title>
        <authorList>
            <person name="Kijpornyongpan T."/>
            <person name="Mondo S.J."/>
            <person name="Barry K."/>
            <person name="Sandor L."/>
            <person name="Lee J."/>
            <person name="Lipzen A."/>
            <person name="Pangilinan J."/>
            <person name="LaButti K."/>
            <person name="Hainaut M."/>
            <person name="Henrissat B."/>
            <person name="Grigoriev I.V."/>
            <person name="Spatafora J.W."/>
            <person name="Aime M.C."/>
        </authorList>
    </citation>
    <scope>NUCLEOTIDE SEQUENCE [LARGE SCALE GENOMIC DNA]</scope>
    <source>
        <strain evidence="2 3">MCA 4186</strain>
    </source>
</reference>
<feature type="region of interest" description="Disordered" evidence="1">
    <location>
        <begin position="171"/>
        <end position="191"/>
    </location>
</feature>
<gene>
    <name evidence="2" type="ORF">FA09DRAFT_109790</name>
</gene>
<dbReference type="GeneID" id="37266534"/>
<evidence type="ECO:0000313" key="2">
    <source>
        <dbReference type="EMBL" id="PWO00676.1"/>
    </source>
</evidence>
<feature type="compositionally biased region" description="Basic residues" evidence="1">
    <location>
        <begin position="177"/>
        <end position="191"/>
    </location>
</feature>
<feature type="region of interest" description="Disordered" evidence="1">
    <location>
        <begin position="80"/>
        <end position="129"/>
    </location>
</feature>
<dbReference type="AlphaFoldDB" id="A0A316ZJY5"/>
<evidence type="ECO:0000313" key="3">
    <source>
        <dbReference type="Proteomes" id="UP000245946"/>
    </source>
</evidence>
<accession>A0A316ZJY5</accession>